<dbReference type="InterPro" id="IPR051451">
    <property type="entry name" value="PhoH2-like"/>
</dbReference>
<dbReference type="InterPro" id="IPR002716">
    <property type="entry name" value="PIN_dom"/>
</dbReference>
<dbReference type="InterPro" id="IPR003714">
    <property type="entry name" value="PhoH"/>
</dbReference>
<evidence type="ECO:0000256" key="4">
    <source>
        <dbReference type="ARBA" id="ARBA00022801"/>
    </source>
</evidence>
<keyword evidence="2" id="KW-0479">Metal-binding</keyword>
<accession>A0ABS6CSF4</accession>
<dbReference type="EMBL" id="JAHLEM010000621">
    <property type="protein sequence ID" value="MBU3869671.1"/>
    <property type="molecule type" value="Genomic_DNA"/>
</dbReference>
<evidence type="ECO:0000313" key="9">
    <source>
        <dbReference type="Proteomes" id="UP000720508"/>
    </source>
</evidence>
<feature type="domain" description="PIN" evidence="7">
    <location>
        <begin position="13"/>
        <end position="144"/>
    </location>
</feature>
<keyword evidence="6" id="KW-0460">Magnesium</keyword>
<gene>
    <name evidence="8" type="ORF">KN815_38150</name>
</gene>
<protein>
    <submittedName>
        <fullName evidence="8">PhoH family protein</fullName>
    </submittedName>
</protein>
<comment type="caution">
    <text evidence="8">The sequence shown here is derived from an EMBL/GenBank/DDBJ whole genome shotgun (WGS) entry which is preliminary data.</text>
</comment>
<dbReference type="RefSeq" id="WP_216346403.1">
    <property type="nucleotide sequence ID" value="NZ_JAHLEM010000621.1"/>
</dbReference>
<dbReference type="Pfam" id="PF02562">
    <property type="entry name" value="PhoH"/>
    <property type="match status" value="1"/>
</dbReference>
<keyword evidence="9" id="KW-1185">Reference proteome</keyword>
<evidence type="ECO:0000256" key="3">
    <source>
        <dbReference type="ARBA" id="ARBA00022741"/>
    </source>
</evidence>
<dbReference type="PANTHER" id="PTHR30473:SF2">
    <property type="entry name" value="PIN DOMAIN-CONTAINING PROTEIN"/>
    <property type="match status" value="1"/>
</dbReference>
<dbReference type="Proteomes" id="UP000720508">
    <property type="component" value="Unassembled WGS sequence"/>
</dbReference>
<name>A0ABS6CSF4_9ACTN</name>
<proteinExistence type="predicted"/>
<dbReference type="PANTHER" id="PTHR30473">
    <property type="entry name" value="PROTEIN PHOH"/>
    <property type="match status" value="1"/>
</dbReference>
<evidence type="ECO:0000313" key="8">
    <source>
        <dbReference type="EMBL" id="MBU3869671.1"/>
    </source>
</evidence>
<keyword evidence="1" id="KW-0540">Nuclease</keyword>
<keyword evidence="5" id="KW-0067">ATP-binding</keyword>
<evidence type="ECO:0000256" key="2">
    <source>
        <dbReference type="ARBA" id="ARBA00022723"/>
    </source>
</evidence>
<keyword evidence="3" id="KW-0547">Nucleotide-binding</keyword>
<sequence length="444" mass="48499">MVTSKKRREQDRRTYVLDTSVLLADPNAMARFDEHEVVLPVVVVTELEAKRHHPELGYFARQALRLLDEYRIRFGRLDAPIPIGDVGGTLRVELNHSDPGVLPAAFLNHGRMPDNDARILAVARNLQAEGYDVTVVSKDLPLRIKASSVGLLAEEYRAELAITDSGWTGMAELSVSAEQVDDLFAAETAYVPEAAGLPVHTGLVLQSERGNALGRVTPDGQVRLVRGDREAFGIHGRSAEQRIALDLLLDPEVGIISMGGRAGTGKSALALCAGLEAVLERRQHRKVMIFRPLYAVGGQELGYLPGTEAEKMSPWAQAVFDTLSAVTSAEVIEEVVGRGMLEVMPLTHIRGRSLHDAFVIVDEAQSLERNVLLTVLSRIGANSRVVLTHDVAQRDNLRVGRYDGVVAVVEKLKGHPLFAHVTLTRSERSPIAALVTEMLEDGHI</sequence>
<keyword evidence="4" id="KW-0378">Hydrolase</keyword>
<dbReference type="CDD" id="cd09883">
    <property type="entry name" value="PIN_VapC_PhoHL-ATPase"/>
    <property type="match status" value="1"/>
</dbReference>
<evidence type="ECO:0000256" key="5">
    <source>
        <dbReference type="ARBA" id="ARBA00022840"/>
    </source>
</evidence>
<organism evidence="8 9">
    <name type="scientific">Streptomyces niphimycinicus</name>
    <dbReference type="NCBI Taxonomy" id="2842201"/>
    <lineage>
        <taxon>Bacteria</taxon>
        <taxon>Bacillati</taxon>
        <taxon>Actinomycetota</taxon>
        <taxon>Actinomycetes</taxon>
        <taxon>Kitasatosporales</taxon>
        <taxon>Streptomycetaceae</taxon>
        <taxon>Streptomyces</taxon>
    </lineage>
</organism>
<evidence type="ECO:0000256" key="6">
    <source>
        <dbReference type="ARBA" id="ARBA00022842"/>
    </source>
</evidence>
<reference evidence="8 9" key="1">
    <citation type="submission" date="2021-06" db="EMBL/GenBank/DDBJ databases">
        <authorList>
            <person name="Pan X."/>
        </authorList>
    </citation>
    <scope>NUCLEOTIDE SEQUENCE [LARGE SCALE GENOMIC DNA]</scope>
    <source>
        <strain evidence="8 9">4503</strain>
    </source>
</reference>
<dbReference type="Pfam" id="PF13638">
    <property type="entry name" value="PIN_4"/>
    <property type="match status" value="1"/>
</dbReference>
<evidence type="ECO:0000259" key="7">
    <source>
        <dbReference type="SMART" id="SM00670"/>
    </source>
</evidence>
<evidence type="ECO:0000256" key="1">
    <source>
        <dbReference type="ARBA" id="ARBA00022722"/>
    </source>
</evidence>
<dbReference type="SMART" id="SM00670">
    <property type="entry name" value="PINc"/>
    <property type="match status" value="1"/>
</dbReference>